<feature type="transmembrane region" description="Helical" evidence="1">
    <location>
        <begin position="83"/>
        <end position="100"/>
    </location>
</feature>
<evidence type="ECO:0000256" key="1">
    <source>
        <dbReference type="SAM" id="Phobius"/>
    </source>
</evidence>
<dbReference type="STRING" id="1838286.Verru16b_01690"/>
<accession>A0A1D8AUR1</accession>
<keyword evidence="1" id="KW-0472">Membrane</keyword>
<keyword evidence="4" id="KW-1185">Reference proteome</keyword>
<feature type="transmembrane region" description="Helical" evidence="1">
    <location>
        <begin position="6"/>
        <end position="24"/>
    </location>
</feature>
<dbReference type="Proteomes" id="UP000095228">
    <property type="component" value="Chromosome"/>
</dbReference>
<organism evidence="3 4">
    <name type="scientific">Lacunisphaera limnophila</name>
    <dbReference type="NCBI Taxonomy" id="1838286"/>
    <lineage>
        <taxon>Bacteria</taxon>
        <taxon>Pseudomonadati</taxon>
        <taxon>Verrucomicrobiota</taxon>
        <taxon>Opitutia</taxon>
        <taxon>Opitutales</taxon>
        <taxon>Opitutaceae</taxon>
        <taxon>Lacunisphaera</taxon>
    </lineage>
</organism>
<feature type="transmembrane region" description="Helical" evidence="1">
    <location>
        <begin position="147"/>
        <end position="165"/>
    </location>
</feature>
<keyword evidence="1" id="KW-0812">Transmembrane</keyword>
<evidence type="ECO:0000259" key="2">
    <source>
        <dbReference type="Pfam" id="PF02517"/>
    </source>
</evidence>
<evidence type="ECO:0000313" key="4">
    <source>
        <dbReference type="Proteomes" id="UP000095228"/>
    </source>
</evidence>
<dbReference type="GO" id="GO:0006508">
    <property type="term" value="P:proteolysis"/>
    <property type="evidence" value="ECO:0007669"/>
    <property type="project" value="UniProtKB-KW"/>
</dbReference>
<dbReference type="EMBL" id="CP016094">
    <property type="protein sequence ID" value="AOS44624.1"/>
    <property type="molecule type" value="Genomic_DNA"/>
</dbReference>
<proteinExistence type="predicted"/>
<feature type="transmembrane region" description="Helical" evidence="1">
    <location>
        <begin position="45"/>
        <end position="63"/>
    </location>
</feature>
<reference evidence="3 4" key="1">
    <citation type="submission" date="2016-06" db="EMBL/GenBank/DDBJ databases">
        <title>Three novel species with peptidoglycan cell walls form the new genus Lacunisphaera gen. nov. in the family Opitutaceae of the verrucomicrobial subdivision 4.</title>
        <authorList>
            <person name="Rast P."/>
            <person name="Gloeckner I."/>
            <person name="Jogler M."/>
            <person name="Boedeker C."/>
            <person name="Jeske O."/>
            <person name="Wiegand S."/>
            <person name="Reinhardt R."/>
            <person name="Schumann P."/>
            <person name="Rohde M."/>
            <person name="Spring S."/>
            <person name="Gloeckner F.O."/>
            <person name="Jogler C."/>
        </authorList>
    </citation>
    <scope>NUCLEOTIDE SEQUENCE [LARGE SCALE GENOMIC DNA]</scope>
    <source>
        <strain evidence="3 4">IG16b</strain>
    </source>
</reference>
<dbReference type="GO" id="GO:0080120">
    <property type="term" value="P:CAAX-box protein maturation"/>
    <property type="evidence" value="ECO:0007669"/>
    <property type="project" value="UniProtKB-ARBA"/>
</dbReference>
<keyword evidence="1" id="KW-1133">Transmembrane helix</keyword>
<dbReference type="GO" id="GO:0004175">
    <property type="term" value="F:endopeptidase activity"/>
    <property type="evidence" value="ECO:0007669"/>
    <property type="project" value="UniProtKB-ARBA"/>
</dbReference>
<sequence>MGQDNPLVLLVMLAGAGYLGKLWRDDLRAAGAGRPNPRAFPGAEPAGRPVMILAVVGTLLLLGLETGGELALGLTGQQSQMTVLFGLYTLAAAFLEEIIFRGYLVVMDRGRAYLLAGIGLASILFALLHPFLWAWRDGALHFDFTAKAWFSTGAIFVGSLWFYALRFLPLNPRASLAPCIAAHVTKNLGVFAIKYAQGFVSGWW</sequence>
<keyword evidence="3" id="KW-0378">Hydrolase</keyword>
<feature type="transmembrane region" description="Helical" evidence="1">
    <location>
        <begin position="112"/>
        <end position="135"/>
    </location>
</feature>
<dbReference type="InterPro" id="IPR003675">
    <property type="entry name" value="Rce1/LyrA-like_dom"/>
</dbReference>
<feature type="domain" description="CAAX prenyl protease 2/Lysostaphin resistance protein A-like" evidence="2">
    <location>
        <begin position="81"/>
        <end position="188"/>
    </location>
</feature>
<protein>
    <submittedName>
        <fullName evidence="3">CAAX amino terminal protease self-immunity</fullName>
    </submittedName>
</protein>
<name>A0A1D8AUR1_9BACT</name>
<gene>
    <name evidence="3" type="ORF">Verru16b_01690</name>
</gene>
<dbReference type="Pfam" id="PF02517">
    <property type="entry name" value="Rce1-like"/>
    <property type="match status" value="1"/>
</dbReference>
<dbReference type="AlphaFoldDB" id="A0A1D8AUR1"/>
<evidence type="ECO:0000313" key="3">
    <source>
        <dbReference type="EMBL" id="AOS44624.1"/>
    </source>
</evidence>
<keyword evidence="3" id="KW-0645">Protease</keyword>
<dbReference type="KEGG" id="obg:Verru16b_01690"/>
<dbReference type="RefSeq" id="WP_069961858.1">
    <property type="nucleotide sequence ID" value="NZ_CP016094.1"/>
</dbReference>
<dbReference type="OrthoDB" id="192326at2"/>